<dbReference type="RefSeq" id="WP_125418588.1">
    <property type="nucleotide sequence ID" value="NZ_RWIT01000002.1"/>
</dbReference>
<accession>A0A3R9P4H4</accession>
<organism evidence="2 3">
    <name type="scientific">Hymenobacter rigui</name>
    <dbReference type="NCBI Taxonomy" id="334424"/>
    <lineage>
        <taxon>Bacteria</taxon>
        <taxon>Pseudomonadati</taxon>
        <taxon>Bacteroidota</taxon>
        <taxon>Cytophagia</taxon>
        <taxon>Cytophagales</taxon>
        <taxon>Hymenobacteraceae</taxon>
        <taxon>Hymenobacter</taxon>
    </lineage>
</organism>
<dbReference type="OrthoDB" id="887043at2"/>
<feature type="compositionally biased region" description="Low complexity" evidence="1">
    <location>
        <begin position="76"/>
        <end position="91"/>
    </location>
</feature>
<comment type="caution">
    <text evidence="2">The sequence shown here is derived from an EMBL/GenBank/DDBJ whole genome shotgun (WGS) entry which is preliminary data.</text>
</comment>
<dbReference type="AlphaFoldDB" id="A0A3R9P4H4"/>
<reference evidence="2 3" key="1">
    <citation type="submission" date="2018-12" db="EMBL/GenBank/DDBJ databases">
        <authorList>
            <person name="Feng G."/>
            <person name="Zhu H."/>
        </authorList>
    </citation>
    <scope>NUCLEOTIDE SEQUENCE [LARGE SCALE GENOMIC DNA]</scope>
    <source>
        <strain evidence="2 3">KCTC 12533</strain>
    </source>
</reference>
<evidence type="ECO:0000313" key="2">
    <source>
        <dbReference type="EMBL" id="RSK49980.1"/>
    </source>
</evidence>
<evidence type="ECO:0000313" key="3">
    <source>
        <dbReference type="Proteomes" id="UP000273500"/>
    </source>
</evidence>
<protein>
    <submittedName>
        <fullName evidence="2">Uncharacterized protein</fullName>
    </submittedName>
</protein>
<sequence>MTGQPTASAAAPRNRFLLGLLLATLLLSTALNLYLLFQGPQYAPEYDLDAQLPELVTEVELQQARRALAECQSGHPVTPDTLTTVTVPRHP</sequence>
<dbReference type="EMBL" id="RWIT01000002">
    <property type="protein sequence ID" value="RSK49980.1"/>
    <property type="molecule type" value="Genomic_DNA"/>
</dbReference>
<evidence type="ECO:0000256" key="1">
    <source>
        <dbReference type="SAM" id="MobiDB-lite"/>
    </source>
</evidence>
<feature type="region of interest" description="Disordered" evidence="1">
    <location>
        <begin position="72"/>
        <end position="91"/>
    </location>
</feature>
<dbReference type="Proteomes" id="UP000273500">
    <property type="component" value="Unassembled WGS sequence"/>
</dbReference>
<proteinExistence type="predicted"/>
<gene>
    <name evidence="2" type="ORF">EI291_04845</name>
</gene>
<name>A0A3R9P4H4_9BACT</name>
<keyword evidence="3" id="KW-1185">Reference proteome</keyword>